<feature type="compositionally biased region" description="Basic and acidic residues" evidence="1">
    <location>
        <begin position="340"/>
        <end position="353"/>
    </location>
</feature>
<feature type="compositionally biased region" description="Basic and acidic residues" evidence="1">
    <location>
        <begin position="1"/>
        <end position="16"/>
    </location>
</feature>
<feature type="region of interest" description="Disordered" evidence="1">
    <location>
        <begin position="163"/>
        <end position="219"/>
    </location>
</feature>
<feature type="compositionally biased region" description="Polar residues" evidence="1">
    <location>
        <begin position="186"/>
        <end position="195"/>
    </location>
</feature>
<feature type="region of interest" description="Disordered" evidence="1">
    <location>
        <begin position="245"/>
        <end position="267"/>
    </location>
</feature>
<feature type="compositionally biased region" description="Polar residues" evidence="1">
    <location>
        <begin position="410"/>
        <end position="420"/>
    </location>
</feature>
<evidence type="ECO:0000313" key="2">
    <source>
        <dbReference type="EMBL" id="KAF2007046.1"/>
    </source>
</evidence>
<feature type="compositionally biased region" description="Polar residues" evidence="1">
    <location>
        <begin position="372"/>
        <end position="381"/>
    </location>
</feature>
<organism evidence="2 3">
    <name type="scientific">Amniculicola lignicola CBS 123094</name>
    <dbReference type="NCBI Taxonomy" id="1392246"/>
    <lineage>
        <taxon>Eukaryota</taxon>
        <taxon>Fungi</taxon>
        <taxon>Dikarya</taxon>
        <taxon>Ascomycota</taxon>
        <taxon>Pezizomycotina</taxon>
        <taxon>Dothideomycetes</taxon>
        <taxon>Pleosporomycetidae</taxon>
        <taxon>Pleosporales</taxon>
        <taxon>Amniculicolaceae</taxon>
        <taxon>Amniculicola</taxon>
    </lineage>
</organism>
<feature type="compositionally biased region" description="Basic residues" evidence="1">
    <location>
        <begin position="17"/>
        <end position="28"/>
    </location>
</feature>
<reference evidence="2" key="1">
    <citation type="journal article" date="2020" name="Stud. Mycol.">
        <title>101 Dothideomycetes genomes: a test case for predicting lifestyles and emergence of pathogens.</title>
        <authorList>
            <person name="Haridas S."/>
            <person name="Albert R."/>
            <person name="Binder M."/>
            <person name="Bloem J."/>
            <person name="Labutti K."/>
            <person name="Salamov A."/>
            <person name="Andreopoulos B."/>
            <person name="Baker S."/>
            <person name="Barry K."/>
            <person name="Bills G."/>
            <person name="Bluhm B."/>
            <person name="Cannon C."/>
            <person name="Castanera R."/>
            <person name="Culley D."/>
            <person name="Daum C."/>
            <person name="Ezra D."/>
            <person name="Gonzalez J."/>
            <person name="Henrissat B."/>
            <person name="Kuo A."/>
            <person name="Liang C."/>
            <person name="Lipzen A."/>
            <person name="Lutzoni F."/>
            <person name="Magnuson J."/>
            <person name="Mondo S."/>
            <person name="Nolan M."/>
            <person name="Ohm R."/>
            <person name="Pangilinan J."/>
            <person name="Park H.-J."/>
            <person name="Ramirez L."/>
            <person name="Alfaro M."/>
            <person name="Sun H."/>
            <person name="Tritt A."/>
            <person name="Yoshinaga Y."/>
            <person name="Zwiers L.-H."/>
            <person name="Turgeon B."/>
            <person name="Goodwin S."/>
            <person name="Spatafora J."/>
            <person name="Crous P."/>
            <person name="Grigoriev I."/>
        </authorList>
    </citation>
    <scope>NUCLEOTIDE SEQUENCE</scope>
    <source>
        <strain evidence="2">CBS 123094</strain>
    </source>
</reference>
<dbReference type="OrthoDB" id="3801434at2759"/>
<protein>
    <submittedName>
        <fullName evidence="2">Uncharacterized protein</fullName>
    </submittedName>
</protein>
<feature type="compositionally biased region" description="Polar residues" evidence="1">
    <location>
        <begin position="295"/>
        <end position="317"/>
    </location>
</feature>
<feature type="region of interest" description="Disordered" evidence="1">
    <location>
        <begin position="514"/>
        <end position="536"/>
    </location>
</feature>
<dbReference type="AlphaFoldDB" id="A0A6A5X2Z3"/>
<feature type="compositionally biased region" description="Acidic residues" evidence="1">
    <location>
        <begin position="33"/>
        <end position="46"/>
    </location>
</feature>
<feature type="region of interest" description="Disordered" evidence="1">
    <location>
        <begin position="1"/>
        <end position="46"/>
    </location>
</feature>
<accession>A0A6A5X2Z3</accession>
<feature type="compositionally biased region" description="Acidic residues" evidence="1">
    <location>
        <begin position="514"/>
        <end position="524"/>
    </location>
</feature>
<gene>
    <name evidence="2" type="ORF">P154DRAFT_569746</name>
</gene>
<sequence length="536" mass="57769">MSANDQRKVANPETKKKYINKPKGRKDGKKPENDDEEAVDSDFSVDSEEYVFVHGEEENRQSETGRSTIPQYQFPGTWQGALADTSVAASQVSRATGSYYNSIKSSGVAKAGWSIGGALANTANRSALSVAHFAMNTSGAGSSRLPRPVQTWMRGKEKIDEAKRRAEEAEKKRVERMRKMRMSERGQVSGSSSRLGSGHVRKTSKCESEMGSKQCTIKQEGDALEDIPVEMFRQTNEDAGLVLKKTRPLPAGPRPLPAGLRPLPPLPVRKIGGEYMVSEEYDESLVPAPLHPKSRASSTSTVARQSSTGFDETSVTGSFPGRPAPTKAIKTPGFAGGVFKDLDTPTDVRRQLEKPFMGEYGTQFRSPPFKQGPSSYDISPYSNSDDESESLNSGTSPFGLPDTPFRRRLTPTSSGSSGYQQLARLNAANMSSFPNAPTIGNFSSTGATRSRPAVQTGAAPETSSPQTGAAPKASYPFFAAGTKKGQKITDGLEDEMAEVGDGLTHISISKKAVEDEEEAVDTEEVVGLSNILEDDE</sequence>
<proteinExistence type="predicted"/>
<dbReference type="EMBL" id="ML977558">
    <property type="protein sequence ID" value="KAF2007046.1"/>
    <property type="molecule type" value="Genomic_DNA"/>
</dbReference>
<feature type="compositionally biased region" description="Pro residues" evidence="1">
    <location>
        <begin position="250"/>
        <end position="267"/>
    </location>
</feature>
<feature type="region of interest" description="Disordered" evidence="1">
    <location>
        <begin position="287"/>
        <end position="475"/>
    </location>
</feature>
<evidence type="ECO:0000313" key="3">
    <source>
        <dbReference type="Proteomes" id="UP000799779"/>
    </source>
</evidence>
<name>A0A6A5X2Z3_9PLEO</name>
<feature type="compositionally biased region" description="Polar residues" evidence="1">
    <location>
        <begin position="428"/>
        <end position="448"/>
    </location>
</feature>
<feature type="compositionally biased region" description="Basic and acidic residues" evidence="1">
    <location>
        <begin position="163"/>
        <end position="173"/>
    </location>
</feature>
<evidence type="ECO:0000256" key="1">
    <source>
        <dbReference type="SAM" id="MobiDB-lite"/>
    </source>
</evidence>
<keyword evidence="3" id="KW-1185">Reference proteome</keyword>
<dbReference type="Proteomes" id="UP000799779">
    <property type="component" value="Unassembled WGS sequence"/>
</dbReference>